<evidence type="ECO:0000256" key="3">
    <source>
        <dbReference type="ARBA" id="ARBA00009446"/>
    </source>
</evidence>
<dbReference type="KEGG" id="mzh:Mzhil_0522"/>
<evidence type="ECO:0000313" key="18">
    <source>
        <dbReference type="EMBL" id="AEH60392.1"/>
    </source>
</evidence>
<dbReference type="SMART" id="SM00437">
    <property type="entry name" value="TOP1Ac"/>
    <property type="match status" value="1"/>
</dbReference>
<comment type="catalytic activity">
    <reaction evidence="1">
        <text>ATP-independent breakage of single-stranded DNA, followed by passage and rejoining.</text>
        <dbReference type="EC" id="5.6.2.1"/>
    </reaction>
</comment>
<dbReference type="InterPro" id="IPR003602">
    <property type="entry name" value="Topo_IA_DNA-bd_dom"/>
</dbReference>
<dbReference type="PANTHER" id="PTHR11390">
    <property type="entry name" value="PROKARYOTIC DNA TOPOISOMERASE"/>
    <property type="match status" value="1"/>
</dbReference>
<dbReference type="PROSITE" id="PS00396">
    <property type="entry name" value="TOPO_IA_1"/>
    <property type="match status" value="1"/>
</dbReference>
<dbReference type="GO" id="GO:0006265">
    <property type="term" value="P:DNA topological change"/>
    <property type="evidence" value="ECO:0007669"/>
    <property type="project" value="InterPro"/>
</dbReference>
<dbReference type="Gene3D" id="3.40.50.140">
    <property type="match status" value="1"/>
</dbReference>
<feature type="domain" description="Topo IA-type catalytic" evidence="17">
    <location>
        <begin position="155"/>
        <end position="575"/>
    </location>
</feature>
<dbReference type="AlphaFoldDB" id="F7XQ31"/>
<dbReference type="PANTHER" id="PTHR11390:SF21">
    <property type="entry name" value="DNA TOPOISOMERASE 3-ALPHA"/>
    <property type="match status" value="1"/>
</dbReference>
<reference evidence="18 19" key="1">
    <citation type="submission" date="2010-07" db="EMBL/GenBank/DDBJ databases">
        <title>The complete genome of Methanosalsum zhilinae DSM 4017.</title>
        <authorList>
            <consortium name="US DOE Joint Genome Institute (JGI-PGF)"/>
            <person name="Lucas S."/>
            <person name="Copeland A."/>
            <person name="Lapidus A."/>
            <person name="Glavina del Rio T."/>
            <person name="Dalin E."/>
            <person name="Tice H."/>
            <person name="Bruce D."/>
            <person name="Goodwin L."/>
            <person name="Pitluck S."/>
            <person name="Kyrpides N."/>
            <person name="Mavromatis K."/>
            <person name="Ovchinnikova G."/>
            <person name="Daligault H."/>
            <person name="Detter J.C."/>
            <person name="Han C."/>
            <person name="Tapia R."/>
            <person name="Larimer F."/>
            <person name="Land M."/>
            <person name="Hauser L."/>
            <person name="Markowitz V."/>
            <person name="Cheng J.-F."/>
            <person name="Hugenholtz P."/>
            <person name="Woyke T."/>
            <person name="Wu D."/>
            <person name="Spring S."/>
            <person name="Schueler E."/>
            <person name="Brambilla E."/>
            <person name="Klenk H.-P."/>
            <person name="Eisen J.A."/>
        </authorList>
    </citation>
    <scope>NUCLEOTIDE SEQUENCE [LARGE SCALE GENOMIC DNA]</scope>
    <source>
        <strain evidence="19">DSM 4017 / NBRC 107636 / OCM 62 / WeN5</strain>
    </source>
</reference>
<dbReference type="PRINTS" id="PR00417">
    <property type="entry name" value="PRTPISMRASEI"/>
</dbReference>
<dbReference type="PROSITE" id="PS50880">
    <property type="entry name" value="TOPRIM"/>
    <property type="match status" value="1"/>
</dbReference>
<dbReference type="SUPFAM" id="SSF57783">
    <property type="entry name" value="Zinc beta-ribbon"/>
    <property type="match status" value="1"/>
</dbReference>
<keyword evidence="7" id="KW-0863">Zinc-finger</keyword>
<evidence type="ECO:0000256" key="5">
    <source>
        <dbReference type="ARBA" id="ARBA00022723"/>
    </source>
</evidence>
<dbReference type="Pfam" id="PF01131">
    <property type="entry name" value="Topoisom_bac"/>
    <property type="match status" value="1"/>
</dbReference>
<keyword evidence="19" id="KW-1185">Reference proteome</keyword>
<dbReference type="InterPro" id="IPR003601">
    <property type="entry name" value="Topo_IA_2"/>
</dbReference>
<dbReference type="GO" id="GO:0003677">
    <property type="term" value="F:DNA binding"/>
    <property type="evidence" value="ECO:0007669"/>
    <property type="project" value="UniProtKB-KW"/>
</dbReference>
<comment type="cofactor">
    <cofactor evidence="2">
        <name>Mg(2+)</name>
        <dbReference type="ChEBI" id="CHEBI:18420"/>
    </cofactor>
</comment>
<dbReference type="GeneID" id="10822131"/>
<dbReference type="GO" id="GO:0005694">
    <property type="term" value="C:chromosome"/>
    <property type="evidence" value="ECO:0007669"/>
    <property type="project" value="InterPro"/>
</dbReference>
<evidence type="ECO:0000256" key="15">
    <source>
        <dbReference type="ARBA" id="ARBA00032877"/>
    </source>
</evidence>
<dbReference type="GO" id="GO:0003917">
    <property type="term" value="F:DNA topoisomerase type I (single strand cut, ATP-independent) activity"/>
    <property type="evidence" value="ECO:0007669"/>
    <property type="project" value="UniProtKB-EC"/>
</dbReference>
<dbReference type="RefSeq" id="WP_013897831.1">
    <property type="nucleotide sequence ID" value="NC_015676.1"/>
</dbReference>
<keyword evidence="9" id="KW-0799">Topoisomerase</keyword>
<comment type="similarity">
    <text evidence="3">Belongs to the type IA topoisomerase family.</text>
</comment>
<dbReference type="FunFam" id="1.10.290.10:FF:000003">
    <property type="entry name" value="DNA topoisomerase"/>
    <property type="match status" value="1"/>
</dbReference>
<evidence type="ECO:0000256" key="11">
    <source>
        <dbReference type="ARBA" id="ARBA00023235"/>
    </source>
</evidence>
<evidence type="ECO:0000256" key="9">
    <source>
        <dbReference type="ARBA" id="ARBA00023029"/>
    </source>
</evidence>
<dbReference type="Gene3D" id="1.10.290.10">
    <property type="entry name" value="Topoisomerase I, domain 4"/>
    <property type="match status" value="1"/>
</dbReference>
<dbReference type="Gene3D" id="3.30.65.10">
    <property type="entry name" value="Bacterial Topoisomerase I, domain 1"/>
    <property type="match status" value="1"/>
</dbReference>
<dbReference type="Gene3D" id="1.10.460.10">
    <property type="entry name" value="Topoisomerase I, domain 2"/>
    <property type="match status" value="1"/>
</dbReference>
<protein>
    <recommendedName>
        <fullName evidence="4">DNA topoisomerase</fullName>
        <ecNumber evidence="4">5.6.2.1</ecNumber>
    </recommendedName>
    <alternativeName>
        <fullName evidence="15">Omega-protein</fullName>
    </alternativeName>
    <alternativeName>
        <fullName evidence="14">Relaxing enzyme</fullName>
    </alternativeName>
    <alternativeName>
        <fullName evidence="12">Swivelase</fullName>
    </alternativeName>
    <alternativeName>
        <fullName evidence="13">Untwisting enzyme</fullName>
    </alternativeName>
</protein>
<evidence type="ECO:0000256" key="7">
    <source>
        <dbReference type="ARBA" id="ARBA00022771"/>
    </source>
</evidence>
<organism evidence="18 19">
    <name type="scientific">Methanosalsum zhilinae (strain DSM 4017 / NBRC 107636 / OCM 62 / WeN5)</name>
    <name type="common">Methanohalophilus zhilinae</name>
    <dbReference type="NCBI Taxonomy" id="679901"/>
    <lineage>
        <taxon>Archaea</taxon>
        <taxon>Methanobacteriati</taxon>
        <taxon>Methanobacteriota</taxon>
        <taxon>Stenosarchaea group</taxon>
        <taxon>Methanomicrobia</taxon>
        <taxon>Methanosarcinales</taxon>
        <taxon>Methanosarcinaceae</taxon>
        <taxon>Methanosalsum</taxon>
    </lineage>
</organism>
<keyword evidence="11 18" id="KW-0413">Isomerase</keyword>
<dbReference type="HOGENOM" id="CLU_002929_1_4_2"/>
<dbReference type="CDD" id="cd00186">
    <property type="entry name" value="TOP1Ac"/>
    <property type="match status" value="1"/>
</dbReference>
<gene>
    <name evidence="18" type="ordered locus">Mzhil_0522</name>
</gene>
<evidence type="ECO:0000256" key="13">
    <source>
        <dbReference type="ARBA" id="ARBA00031985"/>
    </source>
</evidence>
<evidence type="ECO:0000256" key="4">
    <source>
        <dbReference type="ARBA" id="ARBA00012891"/>
    </source>
</evidence>
<name>F7XQ31_METZD</name>
<dbReference type="InterPro" id="IPR023405">
    <property type="entry name" value="Topo_IA_core_domain"/>
</dbReference>
<dbReference type="SMR" id="F7XQ31"/>
<dbReference type="InterPro" id="IPR034144">
    <property type="entry name" value="TOPRIM_TopoIII"/>
</dbReference>
<dbReference type="GO" id="GO:0008270">
    <property type="term" value="F:zinc ion binding"/>
    <property type="evidence" value="ECO:0007669"/>
    <property type="project" value="UniProtKB-KW"/>
</dbReference>
<feature type="domain" description="Toprim" evidence="16">
    <location>
        <begin position="2"/>
        <end position="141"/>
    </location>
</feature>
<keyword evidence="6" id="KW-0677">Repeat</keyword>
<dbReference type="SMART" id="SM00436">
    <property type="entry name" value="TOP1Bc"/>
    <property type="match status" value="1"/>
</dbReference>
<dbReference type="Proteomes" id="UP000006622">
    <property type="component" value="Chromosome"/>
</dbReference>
<evidence type="ECO:0000259" key="16">
    <source>
        <dbReference type="PROSITE" id="PS50880"/>
    </source>
</evidence>
<accession>F7XQ31</accession>
<dbReference type="InterPro" id="IPR023406">
    <property type="entry name" value="Topo_IA_AS"/>
</dbReference>
<evidence type="ECO:0000256" key="12">
    <source>
        <dbReference type="ARBA" id="ARBA00030003"/>
    </source>
</evidence>
<proteinExistence type="inferred from homology"/>
<dbReference type="InterPro" id="IPR013498">
    <property type="entry name" value="Topo_IA_Znf"/>
</dbReference>
<evidence type="ECO:0000259" key="17">
    <source>
        <dbReference type="PROSITE" id="PS52039"/>
    </source>
</evidence>
<dbReference type="STRING" id="679901.Mzhil_0522"/>
<dbReference type="InterPro" id="IPR013824">
    <property type="entry name" value="Topo_IA_cen_sub1"/>
</dbReference>
<dbReference type="EC" id="5.6.2.1" evidence="4"/>
<keyword evidence="8" id="KW-0862">Zinc</keyword>
<dbReference type="SMART" id="SM00493">
    <property type="entry name" value="TOPRIM"/>
    <property type="match status" value="1"/>
</dbReference>
<dbReference type="Pfam" id="PF01751">
    <property type="entry name" value="Toprim"/>
    <property type="match status" value="1"/>
</dbReference>
<dbReference type="PROSITE" id="PS52039">
    <property type="entry name" value="TOPO_IA_2"/>
    <property type="match status" value="1"/>
</dbReference>
<dbReference type="OrthoDB" id="30963at2157"/>
<evidence type="ECO:0000256" key="6">
    <source>
        <dbReference type="ARBA" id="ARBA00022737"/>
    </source>
</evidence>
<dbReference type="Pfam" id="PF01396">
    <property type="entry name" value="Zn_ribbon_Top1"/>
    <property type="match status" value="2"/>
</dbReference>
<dbReference type="FunFam" id="3.30.65.10:FF:000008">
    <property type="entry name" value="DNA topoisomerase I"/>
    <property type="match status" value="1"/>
</dbReference>
<dbReference type="InterPro" id="IPR013825">
    <property type="entry name" value="Topo_IA_cen_sub2"/>
</dbReference>
<dbReference type="GO" id="GO:0006310">
    <property type="term" value="P:DNA recombination"/>
    <property type="evidence" value="ECO:0007669"/>
    <property type="project" value="TreeGrafter"/>
</dbReference>
<keyword evidence="5" id="KW-0479">Metal-binding</keyword>
<evidence type="ECO:0000256" key="2">
    <source>
        <dbReference type="ARBA" id="ARBA00001946"/>
    </source>
</evidence>
<dbReference type="GO" id="GO:0006281">
    <property type="term" value="P:DNA repair"/>
    <property type="evidence" value="ECO:0007669"/>
    <property type="project" value="TreeGrafter"/>
</dbReference>
<evidence type="ECO:0000313" key="19">
    <source>
        <dbReference type="Proteomes" id="UP000006622"/>
    </source>
</evidence>
<dbReference type="InterPro" id="IPR013497">
    <property type="entry name" value="Topo_IA_cen"/>
</dbReference>
<dbReference type="SUPFAM" id="SSF56712">
    <property type="entry name" value="Prokaryotic type I DNA topoisomerase"/>
    <property type="match status" value="1"/>
</dbReference>
<evidence type="ECO:0000256" key="14">
    <source>
        <dbReference type="ARBA" id="ARBA00032235"/>
    </source>
</evidence>
<evidence type="ECO:0000256" key="10">
    <source>
        <dbReference type="ARBA" id="ARBA00023125"/>
    </source>
</evidence>
<dbReference type="InterPro" id="IPR013826">
    <property type="entry name" value="Topo_IA_cen_sub3"/>
</dbReference>
<evidence type="ECO:0000256" key="8">
    <source>
        <dbReference type="ARBA" id="ARBA00022833"/>
    </source>
</evidence>
<dbReference type="Gene3D" id="2.70.20.10">
    <property type="entry name" value="Topoisomerase I, domain 3"/>
    <property type="match status" value="1"/>
</dbReference>
<dbReference type="CDD" id="cd03362">
    <property type="entry name" value="TOPRIM_TopoIA_TopoIII"/>
    <property type="match status" value="1"/>
</dbReference>
<sequence>MTTVVITEKNRAAEQIARILSNGKYKRIRIESIPVYEFSSGNQSWKIMGLAGHIMGYDYPSAYKDWRAVDPGTLLDIEPEKKVLKEEYASVIRKLANEASEIILACDYDREGENIGFEAKDIASKVSDVSFKRAKFSSLSPEEINRAFNSLVEPDVNMAMAAEARQILDLKMGVAFTRFITLSVREYVRTKKILSVGPCQSPTCGFVYERERTIRDFKPTDFWKIEALFNSGETNFPGSHRKGKIFNKDEAMSVYRKIKDCSSGSICERNVKESSVNPPNPLNTNELLKRGSNFLGISPENTLKIAEDLYLAGFISYPRTETNKYSKEFKFAEIIDEFRNGHYNDCVSLLPGDIHPKNGKKDSHDHPPIYPIKSASKKDVMKLSENPDYWNIYDLIVRHFFANLMPPAIFEKTHLAVLVKDEIFDSKGSVMKDAGWMQVYPFEKSSDKLLPRLQMGDGVNIEEISCNMSQTTPPKKLTEAELLTLMEHNGIGTKATASGHIETNKKRGYFENRGKTVSIMDRGFVLMDALNESVPSVIKPEVRARIESLIQDVESGNMDIDSAVLEGTDLIKKMYSCLSEGKDRLASKVVAAISDEAAQEDKKNFIGYCSQCNRILKIIKTDNGRFVGCTGYPQCKNTYPLPRKGALSILRSSECRRGGAAVIKVGKKYHWAVGIGPCFTCEFEKECFPPEIIGDCPECDGSMFVIQTEKSRFLGCTKRCGYTQSLPDKGRLTINEDKCENCGWNILRVKEMKKDALVICINRKCKKRYNKC</sequence>
<dbReference type="InterPro" id="IPR006171">
    <property type="entry name" value="TOPRIM_dom"/>
</dbReference>
<dbReference type="InterPro" id="IPR000380">
    <property type="entry name" value="Topo_IA"/>
</dbReference>
<evidence type="ECO:0000256" key="1">
    <source>
        <dbReference type="ARBA" id="ARBA00000213"/>
    </source>
</evidence>
<keyword evidence="10" id="KW-0238">DNA-binding</keyword>
<dbReference type="EMBL" id="CP002101">
    <property type="protein sequence ID" value="AEH60392.1"/>
    <property type="molecule type" value="Genomic_DNA"/>
</dbReference>